<feature type="transmembrane region" description="Helical" evidence="1">
    <location>
        <begin position="114"/>
        <end position="137"/>
    </location>
</feature>
<feature type="transmembrane region" description="Helical" evidence="1">
    <location>
        <begin position="64"/>
        <end position="84"/>
    </location>
</feature>
<protein>
    <submittedName>
        <fullName evidence="2">Tellurium resistance protein</fullName>
    </submittedName>
</protein>
<dbReference type="OrthoDB" id="7869508at2"/>
<name>A0A073J7E7_9RHOB</name>
<sequence>MPDAARLVAAICLAILAFVVSGQIVPLMPESTNFGYFLYVNIALGAAVGWFVMGKRAGRGVTSAINNGLTGVLVLVLWGLFIQACNEMVRLAMRNRYDGPFEAAVDVFQIGAEYGLILLVPLVIGTLVAGGVLSGLATEVAWRKWR</sequence>
<dbReference type="EMBL" id="JAMD01000001">
    <property type="protein sequence ID" value="KEJ97626.1"/>
    <property type="molecule type" value="Genomic_DNA"/>
</dbReference>
<dbReference type="InterPro" id="IPR047784">
    <property type="entry name" value="TrgA"/>
</dbReference>
<feature type="transmembrane region" description="Helical" evidence="1">
    <location>
        <begin position="32"/>
        <end position="52"/>
    </location>
</feature>
<evidence type="ECO:0000313" key="2">
    <source>
        <dbReference type="EMBL" id="KEJ97626.1"/>
    </source>
</evidence>
<proteinExistence type="predicted"/>
<keyword evidence="1" id="KW-1133">Transmembrane helix</keyword>
<reference evidence="2 3" key="1">
    <citation type="submission" date="2014-01" db="EMBL/GenBank/DDBJ databases">
        <title>Sulfitobacter sp. H3 (MCCC 1A00686) Genome Sequencing.</title>
        <authorList>
            <person name="Lai Q."/>
            <person name="Hong Z."/>
        </authorList>
    </citation>
    <scope>NUCLEOTIDE SEQUENCE [LARGE SCALE GENOMIC DNA]</scope>
    <source>
        <strain evidence="2 3">H3</strain>
    </source>
</reference>
<keyword evidence="1" id="KW-0472">Membrane</keyword>
<dbReference type="Proteomes" id="UP000027746">
    <property type="component" value="Unassembled WGS sequence"/>
</dbReference>
<accession>A0A073J7E7</accession>
<dbReference type="AlphaFoldDB" id="A0A073J7E7"/>
<gene>
    <name evidence="2" type="ORF">SUH3_01180</name>
</gene>
<evidence type="ECO:0000256" key="1">
    <source>
        <dbReference type="SAM" id="Phobius"/>
    </source>
</evidence>
<evidence type="ECO:0000313" key="3">
    <source>
        <dbReference type="Proteomes" id="UP000027746"/>
    </source>
</evidence>
<organism evidence="2 3">
    <name type="scientific">Pseudosulfitobacter pseudonitzschiae</name>
    <dbReference type="NCBI Taxonomy" id="1402135"/>
    <lineage>
        <taxon>Bacteria</taxon>
        <taxon>Pseudomonadati</taxon>
        <taxon>Pseudomonadota</taxon>
        <taxon>Alphaproteobacteria</taxon>
        <taxon>Rhodobacterales</taxon>
        <taxon>Roseobacteraceae</taxon>
        <taxon>Pseudosulfitobacter</taxon>
    </lineage>
</organism>
<keyword evidence="3" id="KW-1185">Reference proteome</keyword>
<comment type="caution">
    <text evidence="2">The sequence shown here is derived from an EMBL/GenBank/DDBJ whole genome shotgun (WGS) entry which is preliminary data.</text>
</comment>
<dbReference type="RefSeq" id="WP_037920591.1">
    <property type="nucleotide sequence ID" value="NZ_CP054599.1"/>
</dbReference>
<dbReference type="GeneID" id="68870161"/>
<keyword evidence="1" id="KW-0812">Transmembrane</keyword>
<dbReference type="NCBIfam" id="NF033773">
    <property type="entry name" value="tellur_TrgA"/>
    <property type="match status" value="1"/>
</dbReference>